<keyword evidence="2" id="KW-1185">Reference proteome</keyword>
<proteinExistence type="predicted"/>
<protein>
    <submittedName>
        <fullName evidence="1">Transporter</fullName>
    </submittedName>
</protein>
<name>A0A5N0THY9_9GAMM</name>
<sequence>MASSAKAQQSNEELAKQLANPISSLISVPFQLNWDQNIGAADAGERLTLNVQPVIPFDISDDWNLITRTILPVVSQDDIFPGAGSQFGLGDTVQSLWFSPKAPTSNGWIWGAGPAFLLPTATDELLGTDKWGVGPTGVALKQQGPFTFGGLANHIWSVAGDSDRADVNSTFLQPFFTYTTPSAWSFTAVAEATYDWESEQWSVPVGLITGKVFRLGSQTVQFNFGPRYYVEHTDGGPEGLGLRAVFILLFPTGH</sequence>
<dbReference type="Proteomes" id="UP000325372">
    <property type="component" value="Unassembled WGS sequence"/>
</dbReference>
<reference evidence="1 2" key="1">
    <citation type="submission" date="2019-09" db="EMBL/GenBank/DDBJ databases">
        <title>Wenzhouxiangella sp. Genome sequencing and assembly.</title>
        <authorList>
            <person name="Zhang R."/>
        </authorList>
    </citation>
    <scope>NUCLEOTIDE SEQUENCE [LARGE SCALE GENOMIC DNA]</scope>
    <source>
        <strain evidence="1 2">W260</strain>
    </source>
</reference>
<dbReference type="EMBL" id="VYXP01000001">
    <property type="protein sequence ID" value="KAA9134221.1"/>
    <property type="molecule type" value="Genomic_DNA"/>
</dbReference>
<organism evidence="1 2">
    <name type="scientific">Marinihelvus fidelis</name>
    <dbReference type="NCBI Taxonomy" id="2613842"/>
    <lineage>
        <taxon>Bacteria</taxon>
        <taxon>Pseudomonadati</taxon>
        <taxon>Pseudomonadota</taxon>
        <taxon>Gammaproteobacteria</taxon>
        <taxon>Chromatiales</taxon>
        <taxon>Wenzhouxiangellaceae</taxon>
        <taxon>Marinihelvus</taxon>
    </lineage>
</organism>
<gene>
    <name evidence="1" type="ORF">F3N42_00245</name>
</gene>
<accession>A0A5N0THY9</accession>
<evidence type="ECO:0000313" key="1">
    <source>
        <dbReference type="EMBL" id="KAA9134221.1"/>
    </source>
</evidence>
<comment type="caution">
    <text evidence="1">The sequence shown here is derived from an EMBL/GenBank/DDBJ whole genome shotgun (WGS) entry which is preliminary data.</text>
</comment>
<evidence type="ECO:0000313" key="2">
    <source>
        <dbReference type="Proteomes" id="UP000325372"/>
    </source>
</evidence>
<dbReference type="AlphaFoldDB" id="A0A5N0THY9"/>